<organism evidence="2">
    <name type="scientific">Terrestrivirus sp</name>
    <dbReference type="NCBI Taxonomy" id="2487775"/>
    <lineage>
        <taxon>Viruses</taxon>
        <taxon>Varidnaviria</taxon>
        <taxon>Bamfordvirae</taxon>
        <taxon>Nucleocytoviricota</taxon>
        <taxon>Megaviricetes</taxon>
        <taxon>Imitervirales</taxon>
        <taxon>Mimiviridae</taxon>
        <taxon>Klosneuvirinae</taxon>
    </lineage>
</organism>
<sequence length="231" mass="26627">MDSSSDMTQMILDSFGTMSRKRTINEIDDDTDDIDDENMETDDNFITDRNIKKIKLVNDESNNPKDQLRKQMVEIIIYVMKLIQGNITDQTIQENSIHSNLTAAIDYDRKIKISIYMSDILSSVKFIPDINTITDQMVHDSLSLIDLGVNIGQRIIALIIIIISLIQMIFTVGLKNNSNNYEVHINNEIQSIMTHLRTYIGKISNIMENLTDRERETLVVDLQIHFSRIMN</sequence>
<keyword evidence="1" id="KW-1133">Transmembrane helix</keyword>
<reference evidence="2" key="1">
    <citation type="submission" date="2018-10" db="EMBL/GenBank/DDBJ databases">
        <title>Hidden diversity of soil giant viruses.</title>
        <authorList>
            <person name="Schulz F."/>
            <person name="Alteio L."/>
            <person name="Goudeau D."/>
            <person name="Ryan E.M."/>
            <person name="Malmstrom R.R."/>
            <person name="Blanchard J."/>
            <person name="Woyke T."/>
        </authorList>
    </citation>
    <scope>NUCLEOTIDE SEQUENCE</scope>
    <source>
        <strain evidence="2">TEV1</strain>
    </source>
</reference>
<accession>A0A3G4ZS12</accession>
<evidence type="ECO:0000313" key="2">
    <source>
        <dbReference type="EMBL" id="AYV76209.1"/>
    </source>
</evidence>
<feature type="transmembrane region" description="Helical" evidence="1">
    <location>
        <begin position="155"/>
        <end position="174"/>
    </location>
</feature>
<evidence type="ECO:0000256" key="1">
    <source>
        <dbReference type="SAM" id="Phobius"/>
    </source>
</evidence>
<protein>
    <submittedName>
        <fullName evidence="2">Uncharacterized protein</fullName>
    </submittedName>
</protein>
<dbReference type="EMBL" id="MK071983">
    <property type="protein sequence ID" value="AYV76209.1"/>
    <property type="molecule type" value="Genomic_DNA"/>
</dbReference>
<gene>
    <name evidence="2" type="ORF">Terrestrivirus5_31</name>
</gene>
<keyword evidence="1" id="KW-0472">Membrane</keyword>
<proteinExistence type="predicted"/>
<keyword evidence="1" id="KW-0812">Transmembrane</keyword>
<name>A0A3G4ZS12_9VIRU</name>